<dbReference type="InterPro" id="IPR051606">
    <property type="entry name" value="Polyketide_Oxido-like"/>
</dbReference>
<dbReference type="GO" id="GO:0016646">
    <property type="term" value="F:oxidoreductase activity, acting on the CH-NH group of donors, NAD or NADP as acceptor"/>
    <property type="evidence" value="ECO:0007669"/>
    <property type="project" value="TreeGrafter"/>
</dbReference>
<dbReference type="OrthoDB" id="10254221at2759"/>
<protein>
    <recommendedName>
        <fullName evidence="1">NAD(P)-binding domain-containing protein</fullName>
    </recommendedName>
</protein>
<dbReference type="PANTHER" id="PTHR43355:SF7">
    <property type="entry name" value="NAD(P)-BINDING DOMAIN-CONTAINING PROTEIN"/>
    <property type="match status" value="1"/>
</dbReference>
<evidence type="ECO:0000259" key="1">
    <source>
        <dbReference type="Pfam" id="PF13460"/>
    </source>
</evidence>
<feature type="domain" description="NAD(P)-binding" evidence="1">
    <location>
        <begin position="7"/>
        <end position="173"/>
    </location>
</feature>
<dbReference type="STRING" id="1448308.A0A2T2NZ61"/>
<dbReference type="AlphaFoldDB" id="A0A2T2NZ61"/>
<dbReference type="InterPro" id="IPR036291">
    <property type="entry name" value="NAD(P)-bd_dom_sf"/>
</dbReference>
<gene>
    <name evidence="2" type="ORF">BS50DRAFT_597943</name>
</gene>
<proteinExistence type="predicted"/>
<sequence length="256" mass="27508">MKVLLIGATGNLGLRLIAALLTHHHTVTAFVRSRSKLESLLPPNIFSQISAVVEGSAEDKDLVKKAVLEHGCEAVVNTAGLAAMPPWGKSDLPEIFKAVVSGVVEAGRERGKPLRMWVLGGMGVLDFPGGGGAVLSDYLPIFLEHRQNLALLQSLPPESVDWSMLCPATMIPESPEISVPTKSSHARLTVNAGTPPAWRDSWFSYLPLIGKTIVCMMNGMNYTTTLEQNADLIAEDLETVESRWSGSKVGIADPSK</sequence>
<dbReference type="Pfam" id="PF13460">
    <property type="entry name" value="NAD_binding_10"/>
    <property type="match status" value="1"/>
</dbReference>
<dbReference type="EMBL" id="KZ678131">
    <property type="protein sequence ID" value="PSN70693.1"/>
    <property type="molecule type" value="Genomic_DNA"/>
</dbReference>
<keyword evidence="3" id="KW-1185">Reference proteome</keyword>
<organism evidence="2 3">
    <name type="scientific">Corynespora cassiicola Philippines</name>
    <dbReference type="NCBI Taxonomy" id="1448308"/>
    <lineage>
        <taxon>Eukaryota</taxon>
        <taxon>Fungi</taxon>
        <taxon>Dikarya</taxon>
        <taxon>Ascomycota</taxon>
        <taxon>Pezizomycotina</taxon>
        <taxon>Dothideomycetes</taxon>
        <taxon>Pleosporomycetidae</taxon>
        <taxon>Pleosporales</taxon>
        <taxon>Corynesporascaceae</taxon>
        <taxon>Corynespora</taxon>
    </lineage>
</organism>
<evidence type="ECO:0000313" key="2">
    <source>
        <dbReference type="EMBL" id="PSN70693.1"/>
    </source>
</evidence>
<accession>A0A2T2NZ61</accession>
<reference evidence="2 3" key="1">
    <citation type="journal article" date="2018" name="Front. Microbiol.">
        <title>Genome-Wide Analysis of Corynespora cassiicola Leaf Fall Disease Putative Effectors.</title>
        <authorList>
            <person name="Lopez D."/>
            <person name="Ribeiro S."/>
            <person name="Label P."/>
            <person name="Fumanal B."/>
            <person name="Venisse J.S."/>
            <person name="Kohler A."/>
            <person name="de Oliveira R.R."/>
            <person name="Labutti K."/>
            <person name="Lipzen A."/>
            <person name="Lail K."/>
            <person name="Bauer D."/>
            <person name="Ohm R.A."/>
            <person name="Barry K.W."/>
            <person name="Spatafora J."/>
            <person name="Grigoriev I.V."/>
            <person name="Martin F.M."/>
            <person name="Pujade-Renaud V."/>
        </authorList>
    </citation>
    <scope>NUCLEOTIDE SEQUENCE [LARGE SCALE GENOMIC DNA]</scope>
    <source>
        <strain evidence="2 3">Philippines</strain>
    </source>
</reference>
<name>A0A2T2NZ61_CORCC</name>
<dbReference type="Proteomes" id="UP000240883">
    <property type="component" value="Unassembled WGS sequence"/>
</dbReference>
<dbReference type="PANTHER" id="PTHR43355">
    <property type="entry name" value="FLAVIN REDUCTASE (NADPH)"/>
    <property type="match status" value="1"/>
</dbReference>
<dbReference type="SUPFAM" id="SSF51735">
    <property type="entry name" value="NAD(P)-binding Rossmann-fold domains"/>
    <property type="match status" value="1"/>
</dbReference>
<evidence type="ECO:0000313" key="3">
    <source>
        <dbReference type="Proteomes" id="UP000240883"/>
    </source>
</evidence>
<dbReference type="InterPro" id="IPR016040">
    <property type="entry name" value="NAD(P)-bd_dom"/>
</dbReference>
<dbReference type="Gene3D" id="3.40.50.720">
    <property type="entry name" value="NAD(P)-binding Rossmann-like Domain"/>
    <property type="match status" value="1"/>
</dbReference>